<reference evidence="3 4" key="1">
    <citation type="journal article" date="2007" name="Nature">
        <title>Evolution of genes and genomes on the Drosophila phylogeny.</title>
        <authorList>
            <consortium name="Drosophila 12 Genomes Consortium"/>
            <person name="Clark A.G."/>
            <person name="Eisen M.B."/>
            <person name="Smith D.R."/>
            <person name="Bergman C.M."/>
            <person name="Oliver B."/>
            <person name="Markow T.A."/>
            <person name="Kaufman T.C."/>
            <person name="Kellis M."/>
            <person name="Gelbart W."/>
            <person name="Iyer V.N."/>
            <person name="Pollard D.A."/>
            <person name="Sackton T.B."/>
            <person name="Larracuente A.M."/>
            <person name="Singh N.D."/>
            <person name="Abad J.P."/>
            <person name="Abt D.N."/>
            <person name="Adryan B."/>
            <person name="Aguade M."/>
            <person name="Akashi H."/>
            <person name="Anderson W.W."/>
            <person name="Aquadro C.F."/>
            <person name="Ardell D.H."/>
            <person name="Arguello R."/>
            <person name="Artieri C.G."/>
            <person name="Barbash D.A."/>
            <person name="Barker D."/>
            <person name="Barsanti P."/>
            <person name="Batterham P."/>
            <person name="Batzoglou S."/>
            <person name="Begun D."/>
            <person name="Bhutkar A."/>
            <person name="Blanco E."/>
            <person name="Bosak S.A."/>
            <person name="Bradley R.K."/>
            <person name="Brand A.D."/>
            <person name="Brent M.R."/>
            <person name="Brooks A.N."/>
            <person name="Brown R.H."/>
            <person name="Butlin R.K."/>
            <person name="Caggese C."/>
            <person name="Calvi B.R."/>
            <person name="Bernardo de Carvalho A."/>
            <person name="Caspi A."/>
            <person name="Castrezana S."/>
            <person name="Celniker S.E."/>
            <person name="Chang J.L."/>
            <person name="Chapple C."/>
            <person name="Chatterji S."/>
            <person name="Chinwalla A."/>
            <person name="Civetta A."/>
            <person name="Clifton S.W."/>
            <person name="Comeron J.M."/>
            <person name="Costello J.C."/>
            <person name="Coyne J.A."/>
            <person name="Daub J."/>
            <person name="David R.G."/>
            <person name="Delcher A.L."/>
            <person name="Delehaunty K."/>
            <person name="Do C.B."/>
            <person name="Ebling H."/>
            <person name="Edwards K."/>
            <person name="Eickbush T."/>
            <person name="Evans J.D."/>
            <person name="Filipski A."/>
            <person name="Findeiss S."/>
            <person name="Freyhult E."/>
            <person name="Fulton L."/>
            <person name="Fulton R."/>
            <person name="Garcia A.C."/>
            <person name="Gardiner A."/>
            <person name="Garfield D.A."/>
            <person name="Garvin B.E."/>
            <person name="Gibson G."/>
            <person name="Gilbert D."/>
            <person name="Gnerre S."/>
            <person name="Godfrey J."/>
            <person name="Good R."/>
            <person name="Gotea V."/>
            <person name="Gravely B."/>
            <person name="Greenberg A.J."/>
            <person name="Griffiths-Jones S."/>
            <person name="Gross S."/>
            <person name="Guigo R."/>
            <person name="Gustafson E.A."/>
            <person name="Haerty W."/>
            <person name="Hahn M.W."/>
            <person name="Halligan D.L."/>
            <person name="Halpern A.L."/>
            <person name="Halter G.M."/>
            <person name="Han M.V."/>
            <person name="Heger A."/>
            <person name="Hillier L."/>
            <person name="Hinrichs A.S."/>
            <person name="Holmes I."/>
            <person name="Hoskins R.A."/>
            <person name="Hubisz M.J."/>
            <person name="Hultmark D."/>
            <person name="Huntley M.A."/>
            <person name="Jaffe D.B."/>
            <person name="Jagadeeshan S."/>
            <person name="Jeck W.R."/>
            <person name="Johnson J."/>
            <person name="Jones C.D."/>
            <person name="Jordan W.C."/>
            <person name="Karpen G.H."/>
            <person name="Kataoka E."/>
            <person name="Keightley P.D."/>
            <person name="Kheradpour P."/>
            <person name="Kirkness E.F."/>
            <person name="Koerich L.B."/>
            <person name="Kristiansen K."/>
            <person name="Kudrna D."/>
            <person name="Kulathinal R.J."/>
            <person name="Kumar S."/>
            <person name="Kwok R."/>
            <person name="Lander E."/>
            <person name="Langley C.H."/>
            <person name="Lapoint R."/>
            <person name="Lazzaro B.P."/>
            <person name="Lee S.J."/>
            <person name="Levesque L."/>
            <person name="Li R."/>
            <person name="Lin C.F."/>
            <person name="Lin M.F."/>
            <person name="Lindblad-Toh K."/>
            <person name="Llopart A."/>
            <person name="Long M."/>
            <person name="Low L."/>
            <person name="Lozovsky E."/>
            <person name="Lu J."/>
            <person name="Luo M."/>
            <person name="Machado C.A."/>
            <person name="Makalowski W."/>
            <person name="Marzo M."/>
            <person name="Matsuda M."/>
            <person name="Matzkin L."/>
            <person name="McAllister B."/>
            <person name="McBride C.S."/>
            <person name="McKernan B."/>
            <person name="McKernan K."/>
            <person name="Mendez-Lago M."/>
            <person name="Minx P."/>
            <person name="Mollenhauer M.U."/>
            <person name="Montooth K."/>
            <person name="Mount S.M."/>
            <person name="Mu X."/>
            <person name="Myers E."/>
            <person name="Negre B."/>
            <person name="Newfeld S."/>
            <person name="Nielsen R."/>
            <person name="Noor M.A."/>
            <person name="O'Grady P."/>
            <person name="Pachter L."/>
            <person name="Papaceit M."/>
            <person name="Parisi M.J."/>
            <person name="Parisi M."/>
            <person name="Parts L."/>
            <person name="Pedersen J.S."/>
            <person name="Pesole G."/>
            <person name="Phillippy A.M."/>
            <person name="Ponting C.P."/>
            <person name="Pop M."/>
            <person name="Porcelli D."/>
            <person name="Powell J.R."/>
            <person name="Prohaska S."/>
            <person name="Pruitt K."/>
            <person name="Puig M."/>
            <person name="Quesneville H."/>
            <person name="Ram K.R."/>
            <person name="Rand D."/>
            <person name="Rasmussen M.D."/>
            <person name="Reed L.K."/>
            <person name="Reenan R."/>
            <person name="Reily A."/>
            <person name="Remington K.A."/>
            <person name="Rieger T.T."/>
            <person name="Ritchie M.G."/>
            <person name="Robin C."/>
            <person name="Rogers Y.H."/>
            <person name="Rohde C."/>
            <person name="Rozas J."/>
            <person name="Rubenfield M.J."/>
            <person name="Ruiz A."/>
            <person name="Russo S."/>
            <person name="Salzberg S.L."/>
            <person name="Sanchez-Gracia A."/>
            <person name="Saranga D.J."/>
            <person name="Sato H."/>
            <person name="Schaeffer S.W."/>
            <person name="Schatz M.C."/>
            <person name="Schlenke T."/>
            <person name="Schwartz R."/>
            <person name="Segarra C."/>
            <person name="Singh R.S."/>
            <person name="Sirot L."/>
            <person name="Sirota M."/>
            <person name="Sisneros N.B."/>
            <person name="Smith C.D."/>
            <person name="Smith T.F."/>
            <person name="Spieth J."/>
            <person name="Stage D.E."/>
            <person name="Stark A."/>
            <person name="Stephan W."/>
            <person name="Strausberg R.L."/>
            <person name="Strempel S."/>
            <person name="Sturgill D."/>
            <person name="Sutton G."/>
            <person name="Sutton G.G."/>
            <person name="Tao W."/>
            <person name="Teichmann S."/>
            <person name="Tobari Y.N."/>
            <person name="Tomimura Y."/>
            <person name="Tsolas J.M."/>
            <person name="Valente V.L."/>
            <person name="Venter E."/>
            <person name="Venter J.C."/>
            <person name="Vicario S."/>
            <person name="Vieira F.G."/>
            <person name="Vilella A.J."/>
            <person name="Villasante A."/>
            <person name="Walenz B."/>
            <person name="Wang J."/>
            <person name="Wasserman M."/>
            <person name="Watts T."/>
            <person name="Wilson D."/>
            <person name="Wilson R.K."/>
            <person name="Wing R.A."/>
            <person name="Wolfner M.F."/>
            <person name="Wong A."/>
            <person name="Wong G.K."/>
            <person name="Wu C.I."/>
            <person name="Wu G."/>
            <person name="Yamamoto D."/>
            <person name="Yang H.P."/>
            <person name="Yang S.P."/>
            <person name="Yorke J.A."/>
            <person name="Yoshida K."/>
            <person name="Zdobnov E."/>
            <person name="Zhang P."/>
            <person name="Zhang Y."/>
            <person name="Zimin A.V."/>
            <person name="Baldwin J."/>
            <person name="Abdouelleil A."/>
            <person name="Abdulkadir J."/>
            <person name="Abebe A."/>
            <person name="Abera B."/>
            <person name="Abreu J."/>
            <person name="Acer S.C."/>
            <person name="Aftuck L."/>
            <person name="Alexander A."/>
            <person name="An P."/>
            <person name="Anderson E."/>
            <person name="Anderson S."/>
            <person name="Arachi H."/>
            <person name="Azer M."/>
            <person name="Bachantsang P."/>
            <person name="Barry A."/>
            <person name="Bayul T."/>
            <person name="Berlin A."/>
            <person name="Bessette D."/>
            <person name="Bloom T."/>
            <person name="Blye J."/>
            <person name="Boguslavskiy L."/>
            <person name="Bonnet C."/>
            <person name="Boukhgalter B."/>
            <person name="Bourzgui I."/>
            <person name="Brown A."/>
            <person name="Cahill P."/>
            <person name="Channer S."/>
            <person name="Cheshatsang Y."/>
            <person name="Chuda L."/>
            <person name="Citroen M."/>
            <person name="Collymore A."/>
            <person name="Cooke P."/>
            <person name="Costello M."/>
            <person name="D'Aco K."/>
            <person name="Daza R."/>
            <person name="De Haan G."/>
            <person name="DeGray S."/>
            <person name="DeMaso C."/>
            <person name="Dhargay N."/>
            <person name="Dooley K."/>
            <person name="Dooley E."/>
            <person name="Doricent M."/>
            <person name="Dorje P."/>
            <person name="Dorjee K."/>
            <person name="Dupes A."/>
            <person name="Elong R."/>
            <person name="Falk J."/>
            <person name="Farina A."/>
            <person name="Faro S."/>
            <person name="Ferguson D."/>
            <person name="Fisher S."/>
            <person name="Foley C.D."/>
            <person name="Franke A."/>
            <person name="Friedrich D."/>
            <person name="Gadbois L."/>
            <person name="Gearin G."/>
            <person name="Gearin C.R."/>
            <person name="Giannoukos G."/>
            <person name="Goode T."/>
            <person name="Graham J."/>
            <person name="Grandbois E."/>
            <person name="Grewal S."/>
            <person name="Gyaltsen K."/>
            <person name="Hafez N."/>
            <person name="Hagos B."/>
            <person name="Hall J."/>
            <person name="Henson C."/>
            <person name="Hollinger A."/>
            <person name="Honan T."/>
            <person name="Huard M.D."/>
            <person name="Hughes L."/>
            <person name="Hurhula B."/>
            <person name="Husby M.E."/>
            <person name="Kamat A."/>
            <person name="Kanga B."/>
            <person name="Kashin S."/>
            <person name="Khazanovich D."/>
            <person name="Kisner P."/>
            <person name="Lance K."/>
            <person name="Lara M."/>
            <person name="Lee W."/>
            <person name="Lennon N."/>
            <person name="Letendre F."/>
            <person name="LeVine R."/>
            <person name="Lipovsky A."/>
            <person name="Liu X."/>
            <person name="Liu J."/>
            <person name="Liu S."/>
            <person name="Lokyitsang T."/>
            <person name="Lokyitsang Y."/>
            <person name="Lubonja R."/>
            <person name="Lui A."/>
            <person name="MacDonald P."/>
            <person name="Magnisalis V."/>
            <person name="Maru K."/>
            <person name="Matthews C."/>
            <person name="McCusker W."/>
            <person name="McDonough S."/>
            <person name="Mehta T."/>
            <person name="Meldrim J."/>
            <person name="Meneus L."/>
            <person name="Mihai O."/>
            <person name="Mihalev A."/>
            <person name="Mihova T."/>
            <person name="Mittelman R."/>
            <person name="Mlenga V."/>
            <person name="Montmayeur A."/>
            <person name="Mulrain L."/>
            <person name="Navidi A."/>
            <person name="Naylor J."/>
            <person name="Negash T."/>
            <person name="Nguyen T."/>
            <person name="Nguyen N."/>
            <person name="Nicol R."/>
            <person name="Norbu C."/>
            <person name="Norbu N."/>
            <person name="Novod N."/>
            <person name="O'Neill B."/>
            <person name="Osman S."/>
            <person name="Markiewicz E."/>
            <person name="Oyono O.L."/>
            <person name="Patti C."/>
            <person name="Phunkhang P."/>
            <person name="Pierre F."/>
            <person name="Priest M."/>
            <person name="Raghuraman S."/>
            <person name="Rege F."/>
            <person name="Reyes R."/>
            <person name="Rise C."/>
            <person name="Rogov P."/>
            <person name="Ross K."/>
            <person name="Ryan E."/>
            <person name="Settipalli S."/>
            <person name="Shea T."/>
            <person name="Sherpa N."/>
            <person name="Shi L."/>
            <person name="Shih D."/>
            <person name="Sparrow T."/>
            <person name="Spaulding J."/>
            <person name="Stalker J."/>
            <person name="Stange-Thomann N."/>
            <person name="Stavropoulos S."/>
            <person name="Stone C."/>
            <person name="Strader C."/>
            <person name="Tesfaye S."/>
            <person name="Thomson T."/>
            <person name="Thoulutsang Y."/>
            <person name="Thoulutsang D."/>
            <person name="Topham K."/>
            <person name="Topping I."/>
            <person name="Tsamla T."/>
            <person name="Vassiliev H."/>
            <person name="Vo A."/>
            <person name="Wangchuk T."/>
            <person name="Wangdi T."/>
            <person name="Weiand M."/>
            <person name="Wilkinson J."/>
            <person name="Wilson A."/>
            <person name="Yadav S."/>
            <person name="Young G."/>
            <person name="Yu Q."/>
            <person name="Zembek L."/>
            <person name="Zhong D."/>
            <person name="Zimmer A."/>
            <person name="Zwirko Z."/>
            <person name="Jaffe D.B."/>
            <person name="Alvarez P."/>
            <person name="Brockman W."/>
            <person name="Butler J."/>
            <person name="Chin C."/>
            <person name="Gnerre S."/>
            <person name="Grabherr M."/>
            <person name="Kleber M."/>
            <person name="Mauceli E."/>
            <person name="MacCallum I."/>
        </authorList>
    </citation>
    <scope>NUCLEOTIDE SEQUENCE [LARGE SCALE GENOMIC DNA]</scope>
    <source>
        <strain evidence="4">Tucson 14024-0371.13</strain>
    </source>
</reference>
<protein>
    <recommendedName>
        <fullName evidence="2">BPTI/Kunitz inhibitor domain-containing protein</fullName>
    </recommendedName>
</protein>
<organism evidence="3 4">
    <name type="scientific">Drosophila ananassae</name>
    <name type="common">Fruit fly</name>
    <dbReference type="NCBI Taxonomy" id="7217"/>
    <lineage>
        <taxon>Eukaryota</taxon>
        <taxon>Metazoa</taxon>
        <taxon>Ecdysozoa</taxon>
        <taxon>Arthropoda</taxon>
        <taxon>Hexapoda</taxon>
        <taxon>Insecta</taxon>
        <taxon>Pterygota</taxon>
        <taxon>Neoptera</taxon>
        <taxon>Endopterygota</taxon>
        <taxon>Diptera</taxon>
        <taxon>Brachycera</taxon>
        <taxon>Muscomorpha</taxon>
        <taxon>Ephydroidea</taxon>
        <taxon>Drosophilidae</taxon>
        <taxon>Drosophila</taxon>
        <taxon>Sophophora</taxon>
    </lineage>
</organism>
<dbReference type="PROSITE" id="PS50279">
    <property type="entry name" value="BPTI_KUNITZ_2"/>
    <property type="match status" value="1"/>
</dbReference>
<feature type="signal peptide" evidence="1">
    <location>
        <begin position="1"/>
        <end position="24"/>
    </location>
</feature>
<feature type="domain" description="BPTI/Kunitz inhibitor" evidence="2">
    <location>
        <begin position="30"/>
        <end position="82"/>
    </location>
</feature>
<dbReference type="SMART" id="SM00131">
    <property type="entry name" value="KU"/>
    <property type="match status" value="1"/>
</dbReference>
<evidence type="ECO:0000259" key="2">
    <source>
        <dbReference type="PROSITE" id="PS50279"/>
    </source>
</evidence>
<dbReference type="InterPro" id="IPR002223">
    <property type="entry name" value="Kunitz_BPTI"/>
</dbReference>
<dbReference type="Gene3D" id="4.10.410.10">
    <property type="entry name" value="Pancreatic trypsin inhibitor Kunitz domain"/>
    <property type="match status" value="1"/>
</dbReference>
<evidence type="ECO:0000256" key="1">
    <source>
        <dbReference type="SAM" id="SignalP"/>
    </source>
</evidence>
<dbReference type="Proteomes" id="UP000007801">
    <property type="component" value="Unassembled WGS sequence"/>
</dbReference>
<dbReference type="AlphaFoldDB" id="A0A0P8XHD4"/>
<dbReference type="CDD" id="cd00109">
    <property type="entry name" value="Kunitz-type"/>
    <property type="match status" value="1"/>
</dbReference>
<evidence type="ECO:0000313" key="4">
    <source>
        <dbReference type="Proteomes" id="UP000007801"/>
    </source>
</evidence>
<evidence type="ECO:0000313" key="3">
    <source>
        <dbReference type="EMBL" id="KPU74241.1"/>
    </source>
</evidence>
<dbReference type="SUPFAM" id="SSF57362">
    <property type="entry name" value="BPTI-like"/>
    <property type="match status" value="1"/>
</dbReference>
<dbReference type="EMBL" id="CH902624">
    <property type="protein sequence ID" value="KPU74241.1"/>
    <property type="molecule type" value="Genomic_DNA"/>
</dbReference>
<dbReference type="InParanoid" id="A0A0P8XHD4"/>
<name>A0A0P8XHD4_DROAN</name>
<feature type="chain" id="PRO_5006153918" description="BPTI/Kunitz inhibitor domain-containing protein" evidence="1">
    <location>
        <begin position="25"/>
        <end position="88"/>
    </location>
</feature>
<gene>
    <name evidence="3" type="primary">Dana\GF27822</name>
    <name evidence="3" type="ORF">GF27822</name>
</gene>
<dbReference type="InterPro" id="IPR036880">
    <property type="entry name" value="Kunitz_BPTI_sf"/>
</dbReference>
<dbReference type="Pfam" id="PF00014">
    <property type="entry name" value="Kunitz_BPTI"/>
    <property type="match status" value="1"/>
</dbReference>
<dbReference type="GO" id="GO:0004867">
    <property type="term" value="F:serine-type endopeptidase inhibitor activity"/>
    <property type="evidence" value="ECO:0007669"/>
    <property type="project" value="InterPro"/>
</dbReference>
<accession>A0A0P8XHD4</accession>
<keyword evidence="1" id="KW-0732">Signal</keyword>
<keyword evidence="4" id="KW-1185">Reference proteome</keyword>
<sequence>MKYSTFFLLFLVNFSEINIPTVAGYEKEKCDAIHSNGGPCRIQPTTMWTFIKRQKRCIDIDYFGCPDTKNIFKSEDECRKACSFVFFQ</sequence>
<proteinExistence type="predicted"/>